<keyword evidence="3 8" id="KW-0813">Transport</keyword>
<accession>A0AAW9FNM9</accession>
<evidence type="ECO:0000256" key="2">
    <source>
        <dbReference type="ARBA" id="ARBA00007069"/>
    </source>
</evidence>
<name>A0AAW9FNM9_9HYPH</name>
<dbReference type="AlphaFoldDB" id="A0AAW9FNM9"/>
<dbReference type="InterPro" id="IPR035906">
    <property type="entry name" value="MetI-like_sf"/>
</dbReference>
<proteinExistence type="inferred from homology"/>
<dbReference type="EMBL" id="JAVRAF010000047">
    <property type="protein sequence ID" value="MDX8306008.1"/>
    <property type="molecule type" value="Genomic_DNA"/>
</dbReference>
<dbReference type="PROSITE" id="PS50928">
    <property type="entry name" value="ABC_TM1"/>
    <property type="match status" value="1"/>
</dbReference>
<feature type="transmembrane region" description="Helical" evidence="8">
    <location>
        <begin position="188"/>
        <end position="209"/>
    </location>
</feature>
<evidence type="ECO:0000256" key="6">
    <source>
        <dbReference type="ARBA" id="ARBA00022989"/>
    </source>
</evidence>
<dbReference type="PANTHER" id="PTHR42929">
    <property type="entry name" value="INNER MEMBRANE ABC TRANSPORTER PERMEASE PROTEIN YDCU-RELATED-RELATED"/>
    <property type="match status" value="1"/>
</dbReference>
<feature type="transmembrane region" description="Helical" evidence="8">
    <location>
        <begin position="6"/>
        <end position="26"/>
    </location>
</feature>
<protein>
    <submittedName>
        <fullName evidence="10">ABC transporter permease</fullName>
    </submittedName>
</protein>
<gene>
    <name evidence="10" type="ORF">RMR22_27730</name>
</gene>
<reference evidence="10" key="1">
    <citation type="journal article" date="2023" name="Phytobiomes J">
        <title>Deciphering the key players within the bacterial microbiota associated with aerial crown gall tumors on rhododendron: Insights into the gallobiome.</title>
        <authorList>
            <person name="Kuzmanovic N."/>
            <person name="Nesme J."/>
            <person name="Wolf J."/>
            <person name="Neumann-Schaal M."/>
            <person name="Petersen J."/>
            <person name="Fernandez-Gnecco G."/>
            <person name="Sproeer C."/>
            <person name="Bunk B."/>
            <person name="Overmann J."/>
            <person name="Sorensen S.J."/>
            <person name="Idczak E."/>
            <person name="Smalla K."/>
        </authorList>
    </citation>
    <scope>NUCLEOTIDE SEQUENCE</scope>
    <source>
        <strain evidence="10">Rho-11.1</strain>
    </source>
</reference>
<comment type="subcellular location">
    <subcellularLocation>
        <location evidence="1 8">Cell membrane</location>
        <topology evidence="1 8">Multi-pass membrane protein</topology>
    </subcellularLocation>
</comment>
<feature type="transmembrane region" description="Helical" evidence="8">
    <location>
        <begin position="88"/>
        <end position="111"/>
    </location>
</feature>
<keyword evidence="5 8" id="KW-0812">Transmembrane</keyword>
<comment type="similarity">
    <text evidence="2">Belongs to the binding-protein-dependent transport system permease family. CysTW subfamily.</text>
</comment>
<feature type="transmembrane region" description="Helical" evidence="8">
    <location>
        <begin position="123"/>
        <end position="140"/>
    </location>
</feature>
<dbReference type="InterPro" id="IPR000515">
    <property type="entry name" value="MetI-like"/>
</dbReference>
<feature type="transmembrane region" description="Helical" evidence="8">
    <location>
        <begin position="52"/>
        <end position="76"/>
    </location>
</feature>
<feature type="domain" description="ABC transmembrane type-1" evidence="9">
    <location>
        <begin position="57"/>
        <end position="265"/>
    </location>
</feature>
<dbReference type="Pfam" id="PF00528">
    <property type="entry name" value="BPD_transp_1"/>
    <property type="match status" value="1"/>
</dbReference>
<feature type="transmembrane region" description="Helical" evidence="8">
    <location>
        <begin position="244"/>
        <end position="265"/>
    </location>
</feature>
<dbReference type="CDD" id="cd06261">
    <property type="entry name" value="TM_PBP2"/>
    <property type="match status" value="1"/>
</dbReference>
<evidence type="ECO:0000256" key="1">
    <source>
        <dbReference type="ARBA" id="ARBA00004651"/>
    </source>
</evidence>
<evidence type="ECO:0000259" key="9">
    <source>
        <dbReference type="PROSITE" id="PS50928"/>
    </source>
</evidence>
<dbReference type="GO" id="GO:0055085">
    <property type="term" value="P:transmembrane transport"/>
    <property type="evidence" value="ECO:0007669"/>
    <property type="project" value="InterPro"/>
</dbReference>
<evidence type="ECO:0000256" key="5">
    <source>
        <dbReference type="ARBA" id="ARBA00022692"/>
    </source>
</evidence>
<sequence>MLAGPASIFVALIFIVPIFGLAIYSISTQHPDGSIGLPLTLSNFSRLFEVQLYFDVLVTTLRISLVSSLICALIGYPVAMAMVWGKRLTTSLLTMAVLSPLLVSVVVRTYGWQLVLANSNTGLLNWILMSLGLTGSPVRLMYSESAIIIGSVHVHLPLMVLPLAASIGRINLSLVEAARTLGSSSIRIFLKIILPLSIPGLTAGLALNFSLTASSYVQPRILGGMSGQMLGTLIEQQAIASYDWPFAAAIAMVLVISVVLINGVARSMIERRSKFLERGEG</sequence>
<organism evidence="10">
    <name type="scientific">Agrobacterium rosae</name>
    <dbReference type="NCBI Taxonomy" id="1972867"/>
    <lineage>
        <taxon>Bacteria</taxon>
        <taxon>Pseudomonadati</taxon>
        <taxon>Pseudomonadota</taxon>
        <taxon>Alphaproteobacteria</taxon>
        <taxon>Hyphomicrobiales</taxon>
        <taxon>Rhizobiaceae</taxon>
        <taxon>Rhizobium/Agrobacterium group</taxon>
        <taxon>Agrobacterium</taxon>
    </lineage>
</organism>
<dbReference type="SUPFAM" id="SSF161098">
    <property type="entry name" value="MetI-like"/>
    <property type="match status" value="1"/>
</dbReference>
<evidence type="ECO:0000256" key="7">
    <source>
        <dbReference type="ARBA" id="ARBA00023136"/>
    </source>
</evidence>
<keyword evidence="7 8" id="KW-0472">Membrane</keyword>
<evidence type="ECO:0000313" key="10">
    <source>
        <dbReference type="EMBL" id="MDX8306008.1"/>
    </source>
</evidence>
<keyword evidence="4" id="KW-1003">Cell membrane</keyword>
<dbReference type="PANTHER" id="PTHR42929:SF5">
    <property type="entry name" value="ABC TRANSPORTER PERMEASE PROTEIN"/>
    <property type="match status" value="1"/>
</dbReference>
<keyword evidence="6 8" id="KW-1133">Transmembrane helix</keyword>
<feature type="transmembrane region" description="Helical" evidence="8">
    <location>
        <begin position="146"/>
        <end position="167"/>
    </location>
</feature>
<dbReference type="GO" id="GO:0005886">
    <property type="term" value="C:plasma membrane"/>
    <property type="evidence" value="ECO:0007669"/>
    <property type="project" value="UniProtKB-SubCell"/>
</dbReference>
<evidence type="ECO:0000256" key="4">
    <source>
        <dbReference type="ARBA" id="ARBA00022475"/>
    </source>
</evidence>
<evidence type="ECO:0000256" key="8">
    <source>
        <dbReference type="RuleBase" id="RU363032"/>
    </source>
</evidence>
<evidence type="ECO:0000256" key="3">
    <source>
        <dbReference type="ARBA" id="ARBA00022448"/>
    </source>
</evidence>
<comment type="caution">
    <text evidence="10">The sequence shown here is derived from an EMBL/GenBank/DDBJ whole genome shotgun (WGS) entry which is preliminary data.</text>
</comment>
<dbReference type="Gene3D" id="1.10.3720.10">
    <property type="entry name" value="MetI-like"/>
    <property type="match status" value="1"/>
</dbReference>
<dbReference type="RefSeq" id="WP_320204015.1">
    <property type="nucleotide sequence ID" value="NZ_CP192782.1"/>
</dbReference>